<dbReference type="InterPro" id="IPR029062">
    <property type="entry name" value="Class_I_gatase-like"/>
</dbReference>
<evidence type="ECO:0008006" key="4">
    <source>
        <dbReference type="Google" id="ProtNLM"/>
    </source>
</evidence>
<dbReference type="RefSeq" id="WP_041123957.1">
    <property type="nucleotide sequence ID" value="NZ_JXRQ01000030.1"/>
</dbReference>
<keyword evidence="1" id="KW-0812">Transmembrane</keyword>
<reference evidence="2 3" key="1">
    <citation type="submission" date="2015-01" db="EMBL/GenBank/DDBJ databases">
        <title>Genome sequence of Jeotgalibacillus alimentarius.</title>
        <authorList>
            <person name="Goh K.M."/>
            <person name="Chan K.-G."/>
            <person name="Yaakop A.S."/>
            <person name="Ee R."/>
            <person name="Gan H.M."/>
            <person name="Chan C.S."/>
        </authorList>
    </citation>
    <scope>NUCLEOTIDE SEQUENCE [LARGE SCALE GENOMIC DNA]</scope>
    <source>
        <strain evidence="2 3">YKJ-13</strain>
    </source>
</reference>
<dbReference type="InterPro" id="IPR018695">
    <property type="entry name" value="DUF2194"/>
</dbReference>
<keyword evidence="1" id="KW-0472">Membrane</keyword>
<dbReference type="Pfam" id="PF09960">
    <property type="entry name" value="DUF2194"/>
    <property type="match status" value="2"/>
</dbReference>
<evidence type="ECO:0000313" key="2">
    <source>
        <dbReference type="EMBL" id="KIL42843.1"/>
    </source>
</evidence>
<organism evidence="2 3">
    <name type="scientific">Jeotgalibacillus alimentarius</name>
    <dbReference type="NCBI Taxonomy" id="135826"/>
    <lineage>
        <taxon>Bacteria</taxon>
        <taxon>Bacillati</taxon>
        <taxon>Bacillota</taxon>
        <taxon>Bacilli</taxon>
        <taxon>Bacillales</taxon>
        <taxon>Caryophanaceae</taxon>
        <taxon>Jeotgalibacillus</taxon>
    </lineage>
</organism>
<sequence length="553" mass="61698">MNKQFKIEHSIYALGAFIAIVGVLFLIARSDAVLKFQYFNKPIEQAVVEQEVEASHKIPSYLLLTGADQSNLQEALIKRLELMGKEVEVRSITSIETKEDLEGYISVIIATEQIELLNETDLILRFVEDGGSLFFAVRPAPGPALSTLYQSLGLVETGSFIETTGIELEQPFFNEAGETDFASDNIINSSLTVRLSGDAELFASSSTGIPLLWKAFYGEGTFVVFNGTMFSEMTDQALFVKGIQQLTEHVIMPMINARITELSGFPFLVPTGRDLSPAYTNRDYYRTLVWPELQRIESKYDLNYTASYKAIDDTGSLNLETSPELEDLRLYGRELLRMGGEIALHVSSASNQERSVQQVQSALPDYSLHAGVSLSLEMGDRLSNEMSTMLAPVKYIEEVEETIVLPAIAEGFELKASEKWKLFNELFVSGLYTHSVDASSFIEAQNAEEQMTVFADFQQSMYEQVPWIRSLTLSKAGEAAFPYLNSDLYETQKGNKLIFSATAMIENQPAYYYLSTKRTIAGTENCEVRQVGKDLYLVTANDLTFAITLGESK</sequence>
<accession>A0A0C2VFQ6</accession>
<dbReference type="Proteomes" id="UP000031950">
    <property type="component" value="Unassembled WGS sequence"/>
</dbReference>
<feature type="transmembrane region" description="Helical" evidence="1">
    <location>
        <begin position="12"/>
        <end position="28"/>
    </location>
</feature>
<keyword evidence="1" id="KW-1133">Transmembrane helix</keyword>
<dbReference type="EMBL" id="JXRQ01000030">
    <property type="protein sequence ID" value="KIL42843.1"/>
    <property type="molecule type" value="Genomic_DNA"/>
</dbReference>
<keyword evidence="3" id="KW-1185">Reference proteome</keyword>
<dbReference type="OrthoDB" id="9761886at2"/>
<proteinExistence type="predicted"/>
<evidence type="ECO:0000313" key="3">
    <source>
        <dbReference type="Proteomes" id="UP000031950"/>
    </source>
</evidence>
<name>A0A0C2VFQ6_9BACL</name>
<evidence type="ECO:0000256" key="1">
    <source>
        <dbReference type="SAM" id="Phobius"/>
    </source>
</evidence>
<dbReference type="PATRIC" id="fig|135826.4.peg.3449"/>
<dbReference type="STRING" id="135826.KP77_34730"/>
<gene>
    <name evidence="2" type="ORF">KP77_34730</name>
</gene>
<protein>
    <recommendedName>
        <fullName evidence="4">DUF2194 domain-containing protein</fullName>
    </recommendedName>
</protein>
<dbReference type="AlphaFoldDB" id="A0A0C2VFQ6"/>
<comment type="caution">
    <text evidence="2">The sequence shown here is derived from an EMBL/GenBank/DDBJ whole genome shotgun (WGS) entry which is preliminary data.</text>
</comment>
<dbReference type="SUPFAM" id="SSF52317">
    <property type="entry name" value="Class I glutamine amidotransferase-like"/>
    <property type="match status" value="1"/>
</dbReference>